<reference evidence="15" key="1">
    <citation type="submission" date="2016-12" db="EMBL/GenBank/DDBJ databases">
        <authorList>
            <person name="Varghese N."/>
            <person name="Submissions S."/>
        </authorList>
    </citation>
    <scope>NUCLEOTIDE SEQUENCE [LARGE SCALE GENOMIC DNA]</scope>
    <source>
        <strain evidence="15">DSM 25035</strain>
    </source>
</reference>
<gene>
    <name evidence="14" type="ORF">SAMN04488108_2741</name>
</gene>
<keyword evidence="9" id="KW-0289">Folate biosynthesis</keyword>
<dbReference type="Proteomes" id="UP000184609">
    <property type="component" value="Unassembled WGS sequence"/>
</dbReference>
<dbReference type="GO" id="GO:0046654">
    <property type="term" value="P:tetrahydrofolate biosynthetic process"/>
    <property type="evidence" value="ECO:0007669"/>
    <property type="project" value="UniProtKB-UniPathway"/>
</dbReference>
<sequence>MLKEAVLILGGNQGDTTKLLESAKKMINTEDRIIKESSIYLTEAWGDAADQDFLNQVIVVETDKDPLKFLVGLQKVEKELGRVRETVWGNRTMDIDILFWGSDVIELPDLKVPHLFMAVRRFVLVPLVEIMPDFVHPELNKTCRELLEMCRDHSEVKLFKQ</sequence>
<evidence type="ECO:0000256" key="10">
    <source>
        <dbReference type="ARBA" id="ARBA00029409"/>
    </source>
</evidence>
<keyword evidence="8" id="KW-0067">ATP-binding</keyword>
<dbReference type="CDD" id="cd00483">
    <property type="entry name" value="HPPK"/>
    <property type="match status" value="1"/>
</dbReference>
<evidence type="ECO:0000313" key="15">
    <source>
        <dbReference type="Proteomes" id="UP000184609"/>
    </source>
</evidence>
<evidence type="ECO:0000256" key="3">
    <source>
        <dbReference type="ARBA" id="ARBA00013253"/>
    </source>
</evidence>
<dbReference type="GO" id="GO:0005524">
    <property type="term" value="F:ATP binding"/>
    <property type="evidence" value="ECO:0007669"/>
    <property type="project" value="UniProtKB-KW"/>
</dbReference>
<feature type="domain" description="7,8-dihydro-6-hydroxymethylpterin-pyrophosphokinase" evidence="13">
    <location>
        <begin position="7"/>
        <end position="132"/>
    </location>
</feature>
<comment type="pathway">
    <text evidence="1">Cofactor biosynthesis; tetrahydrofolate biosynthesis; 2-amino-4-hydroxy-6-hydroxymethyl-7,8-dihydropteridine diphosphate from 7,8-dihydroneopterin triphosphate: step 4/4.</text>
</comment>
<dbReference type="InterPro" id="IPR035907">
    <property type="entry name" value="Hppk_sf"/>
</dbReference>
<evidence type="ECO:0000256" key="9">
    <source>
        <dbReference type="ARBA" id="ARBA00022909"/>
    </source>
</evidence>
<proteinExistence type="inferred from homology"/>
<dbReference type="GO" id="GO:0016301">
    <property type="term" value="F:kinase activity"/>
    <property type="evidence" value="ECO:0007669"/>
    <property type="project" value="UniProtKB-KW"/>
</dbReference>
<evidence type="ECO:0000259" key="13">
    <source>
        <dbReference type="Pfam" id="PF01288"/>
    </source>
</evidence>
<protein>
    <recommendedName>
        <fullName evidence="4">2-amino-4-hydroxy-6-hydroxymethyldihydropteridine pyrophosphokinase</fullName>
        <ecNumber evidence="3">2.7.6.3</ecNumber>
    </recommendedName>
    <alternativeName>
        <fullName evidence="11">6-hydroxymethyl-7,8-dihydropterin pyrophosphokinase</fullName>
    </alternativeName>
    <alternativeName>
        <fullName evidence="12">7,8-dihydro-6-hydroxymethylpterin-pyrophosphokinase</fullName>
    </alternativeName>
</protein>
<keyword evidence="6" id="KW-0547">Nucleotide-binding</keyword>
<dbReference type="Gene3D" id="3.30.70.560">
    <property type="entry name" value="7,8-Dihydro-6-hydroxymethylpterin-pyrophosphokinase HPPK"/>
    <property type="match status" value="1"/>
</dbReference>
<evidence type="ECO:0000256" key="1">
    <source>
        <dbReference type="ARBA" id="ARBA00005051"/>
    </source>
</evidence>
<dbReference type="UniPathway" id="UPA00077">
    <property type="reaction ID" value="UER00155"/>
</dbReference>
<dbReference type="SUPFAM" id="SSF55083">
    <property type="entry name" value="6-hydroxymethyl-7,8-dihydropterin pyrophosphokinase, HPPK"/>
    <property type="match status" value="1"/>
</dbReference>
<dbReference type="GO" id="GO:0046656">
    <property type="term" value="P:folic acid biosynthetic process"/>
    <property type="evidence" value="ECO:0007669"/>
    <property type="project" value="UniProtKB-KW"/>
</dbReference>
<dbReference type="Pfam" id="PF01288">
    <property type="entry name" value="HPPK"/>
    <property type="match status" value="1"/>
</dbReference>
<accession>A0A1M7ZES0</accession>
<evidence type="ECO:0000256" key="11">
    <source>
        <dbReference type="ARBA" id="ARBA00029766"/>
    </source>
</evidence>
<organism evidence="14 15">
    <name type="scientific">Algoriphagus zhangzhouensis</name>
    <dbReference type="NCBI Taxonomy" id="1073327"/>
    <lineage>
        <taxon>Bacteria</taxon>
        <taxon>Pseudomonadati</taxon>
        <taxon>Bacteroidota</taxon>
        <taxon>Cytophagia</taxon>
        <taxon>Cytophagales</taxon>
        <taxon>Cyclobacteriaceae</taxon>
        <taxon>Algoriphagus</taxon>
    </lineage>
</organism>
<dbReference type="OrthoDB" id="9808041at2"/>
<dbReference type="EMBL" id="FRXN01000003">
    <property type="protein sequence ID" value="SHO63421.1"/>
    <property type="molecule type" value="Genomic_DNA"/>
</dbReference>
<evidence type="ECO:0000256" key="4">
    <source>
        <dbReference type="ARBA" id="ARBA00016218"/>
    </source>
</evidence>
<keyword evidence="5" id="KW-0808">Transferase</keyword>
<dbReference type="PANTHER" id="PTHR43071:SF1">
    <property type="entry name" value="2-AMINO-4-HYDROXY-6-HYDROXYMETHYLDIHYDROPTERIDINE PYROPHOSPHOKINASE"/>
    <property type="match status" value="1"/>
</dbReference>
<dbReference type="RefSeq" id="WP_073572350.1">
    <property type="nucleotide sequence ID" value="NZ_FRXN01000003.1"/>
</dbReference>
<evidence type="ECO:0000256" key="5">
    <source>
        <dbReference type="ARBA" id="ARBA00022679"/>
    </source>
</evidence>
<evidence type="ECO:0000313" key="14">
    <source>
        <dbReference type="EMBL" id="SHO63421.1"/>
    </source>
</evidence>
<comment type="similarity">
    <text evidence="2">Belongs to the HPPK family.</text>
</comment>
<comment type="function">
    <text evidence="10">Catalyzes the transfer of pyrophosphate from adenosine triphosphate (ATP) to 6-hydroxymethyl-7,8-dihydropterin, an enzymatic step in folate biosynthesis pathway.</text>
</comment>
<dbReference type="STRING" id="1073327.SAMN04488108_2741"/>
<evidence type="ECO:0000256" key="7">
    <source>
        <dbReference type="ARBA" id="ARBA00022777"/>
    </source>
</evidence>
<evidence type="ECO:0000256" key="2">
    <source>
        <dbReference type="ARBA" id="ARBA00005810"/>
    </source>
</evidence>
<dbReference type="InterPro" id="IPR000550">
    <property type="entry name" value="Hppk"/>
</dbReference>
<dbReference type="GO" id="GO:0003848">
    <property type="term" value="F:2-amino-4-hydroxy-6-hydroxymethyldihydropteridine diphosphokinase activity"/>
    <property type="evidence" value="ECO:0007669"/>
    <property type="project" value="UniProtKB-EC"/>
</dbReference>
<evidence type="ECO:0000256" key="6">
    <source>
        <dbReference type="ARBA" id="ARBA00022741"/>
    </source>
</evidence>
<dbReference type="PANTHER" id="PTHR43071">
    <property type="entry name" value="2-AMINO-4-HYDROXY-6-HYDROXYMETHYLDIHYDROPTERIDINE PYROPHOSPHOKINASE"/>
    <property type="match status" value="1"/>
</dbReference>
<name>A0A1M7ZES0_9BACT</name>
<evidence type="ECO:0000256" key="8">
    <source>
        <dbReference type="ARBA" id="ARBA00022840"/>
    </source>
</evidence>
<dbReference type="EC" id="2.7.6.3" evidence="3"/>
<dbReference type="AlphaFoldDB" id="A0A1M7ZES0"/>
<keyword evidence="7 14" id="KW-0418">Kinase</keyword>
<dbReference type="NCBIfam" id="TIGR01498">
    <property type="entry name" value="folK"/>
    <property type="match status" value="1"/>
</dbReference>
<keyword evidence="15" id="KW-1185">Reference proteome</keyword>
<evidence type="ECO:0000256" key="12">
    <source>
        <dbReference type="ARBA" id="ARBA00033413"/>
    </source>
</evidence>